<feature type="transmembrane region" description="Helical" evidence="8">
    <location>
        <begin position="365"/>
        <end position="384"/>
    </location>
</feature>
<organism evidence="9 10">
    <name type="scientific">Candidatus Paracaedimonas acanthamoebae</name>
    <dbReference type="NCBI Taxonomy" id="244581"/>
    <lineage>
        <taxon>Bacteria</taxon>
        <taxon>Pseudomonadati</taxon>
        <taxon>Pseudomonadota</taxon>
        <taxon>Alphaproteobacteria</taxon>
        <taxon>Holosporales</taxon>
        <taxon>Caedimonadaceae</taxon>
        <taxon>Candidatus Paracaedimonas</taxon>
    </lineage>
</organism>
<feature type="transmembrane region" description="Helical" evidence="8">
    <location>
        <begin position="338"/>
        <end position="358"/>
    </location>
</feature>
<evidence type="ECO:0000313" key="9">
    <source>
        <dbReference type="EMBL" id="MBN9413630.1"/>
    </source>
</evidence>
<dbReference type="Gene3D" id="3.30.70.1440">
    <property type="entry name" value="Multidrug efflux transporter AcrB pore domain"/>
    <property type="match status" value="1"/>
</dbReference>
<dbReference type="Gene3D" id="3.30.70.1430">
    <property type="entry name" value="Multidrug efflux transporter AcrB pore domain"/>
    <property type="match status" value="2"/>
</dbReference>
<evidence type="ECO:0000256" key="6">
    <source>
        <dbReference type="ARBA" id="ARBA00022989"/>
    </source>
</evidence>
<evidence type="ECO:0000256" key="3">
    <source>
        <dbReference type="ARBA" id="ARBA00022448"/>
    </source>
</evidence>
<dbReference type="GO" id="GO:0042910">
    <property type="term" value="F:xenobiotic transmembrane transporter activity"/>
    <property type="evidence" value="ECO:0007669"/>
    <property type="project" value="TreeGrafter"/>
</dbReference>
<protein>
    <submittedName>
        <fullName evidence="9">Efflux RND transporter permease subunit</fullName>
    </submittedName>
</protein>
<comment type="similarity">
    <text evidence="2">Belongs to the resistance-nodulation-cell division (RND) (TC 2.A.6) family.</text>
</comment>
<feature type="transmembrane region" description="Helical" evidence="8">
    <location>
        <begin position="484"/>
        <end position="505"/>
    </location>
</feature>
<comment type="caution">
    <text evidence="9">The sequence shown here is derived from an EMBL/GenBank/DDBJ whole genome shotgun (WGS) entry which is preliminary data.</text>
</comment>
<dbReference type="Gene3D" id="3.30.2090.10">
    <property type="entry name" value="Multidrug efflux transporter AcrB TolC docking domain, DN and DC subdomains"/>
    <property type="match status" value="2"/>
</dbReference>
<dbReference type="Gene3D" id="1.20.1640.10">
    <property type="entry name" value="Multidrug efflux transporter AcrB transmembrane domain"/>
    <property type="match status" value="2"/>
</dbReference>
<keyword evidence="6 8" id="KW-1133">Transmembrane helix</keyword>
<dbReference type="SUPFAM" id="SSF82693">
    <property type="entry name" value="Multidrug efflux transporter AcrB pore domain, PN1, PN2, PC1 and PC2 subdomains"/>
    <property type="match status" value="2"/>
</dbReference>
<evidence type="ECO:0000256" key="5">
    <source>
        <dbReference type="ARBA" id="ARBA00022692"/>
    </source>
</evidence>
<evidence type="ECO:0000256" key="1">
    <source>
        <dbReference type="ARBA" id="ARBA00004651"/>
    </source>
</evidence>
<dbReference type="PANTHER" id="PTHR32063:SF19">
    <property type="entry name" value="CATION EFFLUX SYSTEM PROTEIN CUSA"/>
    <property type="match status" value="1"/>
</dbReference>
<feature type="transmembrane region" description="Helical" evidence="8">
    <location>
        <begin position="12"/>
        <end position="31"/>
    </location>
</feature>
<feature type="transmembrane region" description="Helical" evidence="8">
    <location>
        <begin position="532"/>
        <end position="555"/>
    </location>
</feature>
<keyword evidence="3" id="KW-0813">Transport</keyword>
<feature type="transmembrane region" description="Helical" evidence="8">
    <location>
        <begin position="986"/>
        <end position="1004"/>
    </location>
</feature>
<gene>
    <name evidence="9" type="ORF">J0H12_06900</name>
</gene>
<dbReference type="SUPFAM" id="SSF82714">
    <property type="entry name" value="Multidrug efflux transporter AcrB TolC docking domain, DN and DC subdomains"/>
    <property type="match status" value="2"/>
</dbReference>
<dbReference type="InterPro" id="IPR004763">
    <property type="entry name" value="CusA-like"/>
</dbReference>
<reference evidence="9" key="1">
    <citation type="submission" date="2021-02" db="EMBL/GenBank/DDBJ databases">
        <title>Thiocyanate and organic carbon inputs drive convergent selection for specific autotrophic Afipia and Thiobacillus strains within complex microbiomes.</title>
        <authorList>
            <person name="Huddy R.J."/>
            <person name="Sachdeva R."/>
            <person name="Kadzinga F."/>
            <person name="Kantor R.S."/>
            <person name="Harrison S.T.L."/>
            <person name="Banfield J.F."/>
        </authorList>
    </citation>
    <scope>NUCLEOTIDE SEQUENCE</scope>
    <source>
        <strain evidence="9">SCN18_10_11_15_R4_P_38_20</strain>
    </source>
</reference>
<proteinExistence type="inferred from homology"/>
<dbReference type="AlphaFoldDB" id="A0A8J7PK29"/>
<dbReference type="Gene3D" id="3.30.70.1320">
    <property type="entry name" value="Multidrug efflux transporter AcrB pore domain like"/>
    <property type="match status" value="1"/>
</dbReference>
<name>A0A8J7PK29_9PROT</name>
<dbReference type="Pfam" id="PF00873">
    <property type="entry name" value="ACR_tran"/>
    <property type="match status" value="1"/>
</dbReference>
<evidence type="ECO:0000256" key="2">
    <source>
        <dbReference type="ARBA" id="ARBA00010942"/>
    </source>
</evidence>
<keyword evidence="7 8" id="KW-0472">Membrane</keyword>
<feature type="transmembrane region" description="Helical" evidence="8">
    <location>
        <begin position="390"/>
        <end position="411"/>
    </location>
</feature>
<evidence type="ECO:0000313" key="10">
    <source>
        <dbReference type="Proteomes" id="UP000664414"/>
    </source>
</evidence>
<dbReference type="SUPFAM" id="SSF82866">
    <property type="entry name" value="Multidrug efflux transporter AcrB transmembrane domain"/>
    <property type="match status" value="2"/>
</dbReference>
<comment type="subcellular location">
    <subcellularLocation>
        <location evidence="1">Cell membrane</location>
        <topology evidence="1">Multi-pass membrane protein</topology>
    </subcellularLocation>
</comment>
<evidence type="ECO:0000256" key="7">
    <source>
        <dbReference type="ARBA" id="ARBA00023136"/>
    </source>
</evidence>
<accession>A0A8J7PK29</accession>
<feature type="transmembrane region" description="Helical" evidence="8">
    <location>
        <begin position="442"/>
        <end position="464"/>
    </location>
</feature>
<keyword evidence="5 8" id="KW-0812">Transmembrane</keyword>
<keyword evidence="4" id="KW-1003">Cell membrane</keyword>
<dbReference type="PANTHER" id="PTHR32063">
    <property type="match status" value="1"/>
</dbReference>
<dbReference type="NCBIfam" id="TIGR00914">
    <property type="entry name" value="2A0601"/>
    <property type="match status" value="1"/>
</dbReference>
<dbReference type="GO" id="GO:0005886">
    <property type="term" value="C:plasma membrane"/>
    <property type="evidence" value="ECO:0007669"/>
    <property type="project" value="UniProtKB-SubCell"/>
</dbReference>
<dbReference type="EMBL" id="JAFKGL010000031">
    <property type="protein sequence ID" value="MBN9413630.1"/>
    <property type="molecule type" value="Genomic_DNA"/>
</dbReference>
<sequence length="1044" mass="115120">MISKIIDWSLKFRHLILLGASIILLWGAYVFKKTPVDAIPDLSDIQVIIKTDYPGRAPKVVEEQVTYPLTTSMMAVPGAKEVRGYSSFGSSFVYILFEAGTDLYWARSRVLEYLNQATSKLPSNVRPELGPDATGVGWIYEYALIDRTGNRDLAQLRSLQDWFLKYELRTVPGVAEVATLGGMVKQYQIILDPYILRALHLSVGEVIERVKKANSSGGGSILELAEAEYMLQAEGYLKSLQDIEQIPIGVNKNGTPILLKEVAKIQLGPQLRRGLAELNGQGEVVGGIIVMRSGKNALETIEGVKHKLESLKKSLPNGVEIVPTYDRSKVIKNAIKNLFVKLIEESMVVALVCLIFLFHLRSAFAVILTLPLGILSAFLVMYYQGINANIMSLGGIAIAIGAMVDVAIVMVENVHKHMESWQQQHPGKEVSLPQHITLVKEAAVEVGSPLFFSLLIITISFLPVFTLQGQEGLLFSPLALTKTYAMAAAAGLSITLVPALIVYLIRGKLPSEDKNPLNRVLMRLYLRAIKPVLRFPKTTLLTSCILLGLTAYPIARLGTEFMPPLQEGDLLYMPSAFPSLSVGKATQILQQTDKLIAQIPEVETVFGKMGRAETATDPAPLEMVETTIQLKDPSQWRKGMTMDKIIAELDQAVKIPGLVNLWVQPIRNRIDMLSTGIKGSLGLKIAGSDIKVIETLGQKVEKLLKEVPGTGSIYAERLQGGRYIDVSINRALAARYGLNISDIQDVINTAIGGETISETIEGIERYPITIRFPLDWRDSVPKLKDFPILTPTKAFVPLGSIADIRFIEGPAMLRLENARPSGWVFIDVRDRDLSSYVKEAQDLVKERLSLPAGYSLTWAGQYESIQRAQQSILMIVPLTLISILFLLYAIFRRWAEPLLIMGTLPFALIGGLWLVYILGYHLSVAVNVGFIALAGVAAEFGVVLLIYLKMSIKKFEEEGKLITLQGLQDAIIEGAVMRVRPKSMTVAIILVGLSPIMFGSGTGSDVMKRIAAPMLGGMITAPILSMFVVPAFYLLWQKWRRKLN</sequence>
<dbReference type="Proteomes" id="UP000664414">
    <property type="component" value="Unassembled WGS sequence"/>
</dbReference>
<feature type="transmembrane region" description="Helical" evidence="8">
    <location>
        <begin position="872"/>
        <end position="891"/>
    </location>
</feature>
<dbReference type="GO" id="GO:0008324">
    <property type="term" value="F:monoatomic cation transmembrane transporter activity"/>
    <property type="evidence" value="ECO:0007669"/>
    <property type="project" value="InterPro"/>
</dbReference>
<feature type="transmembrane region" description="Helical" evidence="8">
    <location>
        <begin position="898"/>
        <end position="918"/>
    </location>
</feature>
<evidence type="ECO:0000256" key="8">
    <source>
        <dbReference type="SAM" id="Phobius"/>
    </source>
</evidence>
<dbReference type="InterPro" id="IPR027463">
    <property type="entry name" value="AcrB_DN_DC_subdom"/>
</dbReference>
<feature type="transmembrane region" description="Helical" evidence="8">
    <location>
        <begin position="924"/>
        <end position="948"/>
    </location>
</feature>
<evidence type="ECO:0000256" key="4">
    <source>
        <dbReference type="ARBA" id="ARBA00022475"/>
    </source>
</evidence>
<feature type="transmembrane region" description="Helical" evidence="8">
    <location>
        <begin position="1010"/>
        <end position="1036"/>
    </location>
</feature>
<dbReference type="InterPro" id="IPR001036">
    <property type="entry name" value="Acrflvin-R"/>
</dbReference>
<dbReference type="PRINTS" id="PR00702">
    <property type="entry name" value="ACRIFLAVINRP"/>
</dbReference>